<keyword evidence="2" id="KW-1185">Reference proteome</keyword>
<accession>A0A8J3VDP9</accession>
<protein>
    <submittedName>
        <fullName evidence="1">Uncharacterized protein</fullName>
    </submittedName>
</protein>
<evidence type="ECO:0000313" key="2">
    <source>
        <dbReference type="Proteomes" id="UP000605992"/>
    </source>
</evidence>
<dbReference type="EMBL" id="BOOR01000031">
    <property type="protein sequence ID" value="GII55875.1"/>
    <property type="molecule type" value="Genomic_DNA"/>
</dbReference>
<gene>
    <name evidence="1" type="ORF">Pth03_42640</name>
</gene>
<dbReference type="AlphaFoldDB" id="A0A8J3VDP9"/>
<reference evidence="1" key="1">
    <citation type="submission" date="2021-01" db="EMBL/GenBank/DDBJ databases">
        <title>Whole genome shotgun sequence of Planotetraspora thailandica NBRC 104271.</title>
        <authorList>
            <person name="Komaki H."/>
            <person name="Tamura T."/>
        </authorList>
    </citation>
    <scope>NUCLEOTIDE SEQUENCE</scope>
    <source>
        <strain evidence="1">NBRC 104271</strain>
    </source>
</reference>
<comment type="caution">
    <text evidence="1">The sequence shown here is derived from an EMBL/GenBank/DDBJ whole genome shotgun (WGS) entry which is preliminary data.</text>
</comment>
<organism evidence="1 2">
    <name type="scientific">Planotetraspora thailandica</name>
    <dbReference type="NCBI Taxonomy" id="487172"/>
    <lineage>
        <taxon>Bacteria</taxon>
        <taxon>Bacillati</taxon>
        <taxon>Actinomycetota</taxon>
        <taxon>Actinomycetes</taxon>
        <taxon>Streptosporangiales</taxon>
        <taxon>Streptosporangiaceae</taxon>
        <taxon>Planotetraspora</taxon>
    </lineage>
</organism>
<sequence length="234" mass="24492">MIFRRLGSTSRSGSTIQGSLAVTFTAAVAYALAMALPASTAAASVAGDMTKTGSTGHQANRNATSYLEDGGPWLASATVESLPNAPLVFDVSANNGVPWIRDPRSSPSWQNPRRGGPWLASATVESLPNAPLVFDVSANNGVPWIRDPRSSPSWQNLRRVPGSQGNYVINISIAEDAAAGYTPDPTTTSAVRVTARTPAGIFYTVCRLGNLSMLSIPLPTSGPLPCTPWAIVPN</sequence>
<evidence type="ECO:0000313" key="1">
    <source>
        <dbReference type="EMBL" id="GII55875.1"/>
    </source>
</evidence>
<dbReference type="Proteomes" id="UP000605992">
    <property type="component" value="Unassembled WGS sequence"/>
</dbReference>
<proteinExistence type="predicted"/>
<name>A0A8J3VDP9_9ACTN</name>